<accession>A0ABU6CVU6</accession>
<dbReference type="Proteomes" id="UP001308005">
    <property type="component" value="Unassembled WGS sequence"/>
</dbReference>
<dbReference type="EMBL" id="JAYMYJ010000082">
    <property type="protein sequence ID" value="MEB4590955.1"/>
    <property type="molecule type" value="Genomic_DNA"/>
</dbReference>
<proteinExistence type="predicted"/>
<evidence type="ECO:0008006" key="3">
    <source>
        <dbReference type="Google" id="ProtNLM"/>
    </source>
</evidence>
<name>A0ABU6CVU6_9GAMM</name>
<sequence>MVLIIAPLTGSGCQMVSQTTEPECKTAMTDEKPVRFVSDMRVFKQSGNYTNLSDIAIKSMQIAENNARQNNAAAKRQQAELRSILEQYYNRPN</sequence>
<comment type="caution">
    <text evidence="1">The sequence shown here is derived from an EMBL/GenBank/DDBJ whole genome shotgun (WGS) entry which is preliminary data.</text>
</comment>
<organism evidence="1 2">
    <name type="scientific">Candidatus Thiothrix phosphatis</name>
    <dbReference type="NCBI Taxonomy" id="3112415"/>
    <lineage>
        <taxon>Bacteria</taxon>
        <taxon>Pseudomonadati</taxon>
        <taxon>Pseudomonadota</taxon>
        <taxon>Gammaproteobacteria</taxon>
        <taxon>Thiotrichales</taxon>
        <taxon>Thiotrichaceae</taxon>
        <taxon>Thiothrix</taxon>
    </lineage>
</organism>
<protein>
    <recommendedName>
        <fullName evidence="3">DUF4398 domain-containing protein</fullName>
    </recommendedName>
</protein>
<dbReference type="RefSeq" id="WP_324694344.1">
    <property type="nucleotide sequence ID" value="NZ_JAYMYJ010000082.1"/>
</dbReference>
<reference evidence="2" key="1">
    <citation type="submission" date="2023-07" db="EMBL/GenBank/DDBJ databases">
        <title>The carbon used by Thiothrix.</title>
        <authorList>
            <person name="Chen L."/>
        </authorList>
    </citation>
    <scope>NUCLEOTIDE SEQUENCE [LARGE SCALE GENOMIC DNA]</scope>
</reference>
<gene>
    <name evidence="1" type="ORF">VSS37_08205</name>
</gene>
<evidence type="ECO:0000313" key="1">
    <source>
        <dbReference type="EMBL" id="MEB4590955.1"/>
    </source>
</evidence>
<evidence type="ECO:0000313" key="2">
    <source>
        <dbReference type="Proteomes" id="UP001308005"/>
    </source>
</evidence>
<keyword evidence="2" id="KW-1185">Reference proteome</keyword>